<dbReference type="InterPro" id="IPR001647">
    <property type="entry name" value="HTH_TetR"/>
</dbReference>
<gene>
    <name evidence="6" type="ORF">E4656_04240</name>
</gene>
<keyword evidence="1" id="KW-0805">Transcription regulation</keyword>
<dbReference type="PANTHER" id="PTHR30055:SF234">
    <property type="entry name" value="HTH-TYPE TRANSCRIPTIONAL REGULATOR BETI"/>
    <property type="match status" value="1"/>
</dbReference>
<protein>
    <submittedName>
        <fullName evidence="6">TetR/AcrR family transcriptional regulator</fullName>
    </submittedName>
</protein>
<sequence length="202" mass="23263">MRTPAYHNPGLPAPEMTLLNAALNLMIRNDPDSITVTQIFRAAGVSKATFYQYFSGREDLWCGILLEEERWRLEGLEQVAPQDDPCAWELLFRDIFQSPDKLAALQFMESRLRAAPPDIRRYHHWQALRSTMLDRMVTVVNRVAGAPVPKSQQVVASIWCQMDGWLRVYRDPEFAGLSGGRRQFARWLASDCARRMTQYVES</sequence>
<dbReference type="InterPro" id="IPR050109">
    <property type="entry name" value="HTH-type_TetR-like_transc_reg"/>
</dbReference>
<dbReference type="Proteomes" id="UP000297475">
    <property type="component" value="Unassembled WGS sequence"/>
</dbReference>
<dbReference type="InterPro" id="IPR009057">
    <property type="entry name" value="Homeodomain-like_sf"/>
</dbReference>
<keyword evidence="3" id="KW-0804">Transcription</keyword>
<dbReference type="AlphaFoldDB" id="A0A4Z0WJE5"/>
<feature type="domain" description="HTH tetR-type" evidence="5">
    <location>
        <begin position="12"/>
        <end position="72"/>
    </location>
</feature>
<organism evidence="6 7">
    <name type="scientific">Natronospirillum operosum</name>
    <dbReference type="NCBI Taxonomy" id="2759953"/>
    <lineage>
        <taxon>Bacteria</taxon>
        <taxon>Pseudomonadati</taxon>
        <taxon>Pseudomonadota</taxon>
        <taxon>Gammaproteobacteria</taxon>
        <taxon>Oceanospirillales</taxon>
        <taxon>Natronospirillaceae</taxon>
        <taxon>Natronospirillum</taxon>
    </lineage>
</organism>
<keyword evidence="2 4" id="KW-0238">DNA-binding</keyword>
<proteinExistence type="predicted"/>
<dbReference type="PANTHER" id="PTHR30055">
    <property type="entry name" value="HTH-TYPE TRANSCRIPTIONAL REGULATOR RUTR"/>
    <property type="match status" value="1"/>
</dbReference>
<dbReference type="EMBL" id="SRMF01000001">
    <property type="protein sequence ID" value="TGG95631.1"/>
    <property type="molecule type" value="Genomic_DNA"/>
</dbReference>
<evidence type="ECO:0000256" key="2">
    <source>
        <dbReference type="ARBA" id="ARBA00023125"/>
    </source>
</evidence>
<dbReference type="GO" id="GO:0003700">
    <property type="term" value="F:DNA-binding transcription factor activity"/>
    <property type="evidence" value="ECO:0007669"/>
    <property type="project" value="TreeGrafter"/>
</dbReference>
<evidence type="ECO:0000256" key="4">
    <source>
        <dbReference type="PROSITE-ProRule" id="PRU00335"/>
    </source>
</evidence>
<evidence type="ECO:0000256" key="1">
    <source>
        <dbReference type="ARBA" id="ARBA00023015"/>
    </source>
</evidence>
<comment type="caution">
    <text evidence="6">The sequence shown here is derived from an EMBL/GenBank/DDBJ whole genome shotgun (WGS) entry which is preliminary data.</text>
</comment>
<dbReference type="Gene3D" id="1.10.357.10">
    <property type="entry name" value="Tetracycline Repressor, domain 2"/>
    <property type="match status" value="1"/>
</dbReference>
<evidence type="ECO:0000313" key="7">
    <source>
        <dbReference type="Proteomes" id="UP000297475"/>
    </source>
</evidence>
<evidence type="ECO:0000313" key="6">
    <source>
        <dbReference type="EMBL" id="TGG95631.1"/>
    </source>
</evidence>
<dbReference type="SUPFAM" id="SSF46689">
    <property type="entry name" value="Homeodomain-like"/>
    <property type="match status" value="1"/>
</dbReference>
<reference evidence="6 7" key="1">
    <citation type="submission" date="2019-04" db="EMBL/GenBank/DDBJ databases">
        <title>Natronospirillum operosus gen. nov., sp. nov., a haloalkaliphilic satellite isolated from decaying biomass of laboratory culture of cyanobacterium Geitlerinema sp. and proposal of Natronospirillaceae fam. nov. and Saccharospirillaceae fam. nov.</title>
        <authorList>
            <person name="Kevbrin V."/>
            <person name="Boltyanskaya Y."/>
            <person name="Koziaeva V."/>
            <person name="Grouzdev D.S."/>
            <person name="Park M."/>
            <person name="Cho J."/>
        </authorList>
    </citation>
    <scope>NUCLEOTIDE SEQUENCE [LARGE SCALE GENOMIC DNA]</scope>
    <source>
        <strain evidence="6 7">G-116</strain>
    </source>
</reference>
<dbReference type="GO" id="GO:0000976">
    <property type="term" value="F:transcription cis-regulatory region binding"/>
    <property type="evidence" value="ECO:0007669"/>
    <property type="project" value="TreeGrafter"/>
</dbReference>
<feature type="DNA-binding region" description="H-T-H motif" evidence="4">
    <location>
        <begin position="35"/>
        <end position="54"/>
    </location>
</feature>
<accession>A0A4Z0WJE5</accession>
<dbReference type="Pfam" id="PF00440">
    <property type="entry name" value="TetR_N"/>
    <property type="match status" value="1"/>
</dbReference>
<dbReference type="OrthoDB" id="9798857at2"/>
<evidence type="ECO:0000259" key="5">
    <source>
        <dbReference type="PROSITE" id="PS50977"/>
    </source>
</evidence>
<dbReference type="PROSITE" id="PS50977">
    <property type="entry name" value="HTH_TETR_2"/>
    <property type="match status" value="1"/>
</dbReference>
<evidence type="ECO:0000256" key="3">
    <source>
        <dbReference type="ARBA" id="ARBA00023163"/>
    </source>
</evidence>
<name>A0A4Z0WJE5_9GAMM</name>
<keyword evidence="7" id="KW-1185">Reference proteome</keyword>